<comment type="caution">
    <text evidence="2">The sequence shown here is derived from an EMBL/GenBank/DDBJ whole genome shotgun (WGS) entry which is preliminary data.</text>
</comment>
<keyword evidence="3" id="KW-1185">Reference proteome</keyword>
<reference evidence="2" key="1">
    <citation type="submission" date="2023-03" db="EMBL/GenBank/DDBJ databases">
        <title>Massive genome expansion in bonnet fungi (Mycena s.s.) driven by repeated elements and novel gene families across ecological guilds.</title>
        <authorList>
            <consortium name="Lawrence Berkeley National Laboratory"/>
            <person name="Harder C.B."/>
            <person name="Miyauchi S."/>
            <person name="Viragh M."/>
            <person name="Kuo A."/>
            <person name="Thoen E."/>
            <person name="Andreopoulos B."/>
            <person name="Lu D."/>
            <person name="Skrede I."/>
            <person name="Drula E."/>
            <person name="Henrissat B."/>
            <person name="Morin E."/>
            <person name="Kohler A."/>
            <person name="Barry K."/>
            <person name="LaButti K."/>
            <person name="Morin E."/>
            <person name="Salamov A."/>
            <person name="Lipzen A."/>
            <person name="Mereny Z."/>
            <person name="Hegedus B."/>
            <person name="Baldrian P."/>
            <person name="Stursova M."/>
            <person name="Weitz H."/>
            <person name="Taylor A."/>
            <person name="Grigoriev I.V."/>
            <person name="Nagy L.G."/>
            <person name="Martin F."/>
            <person name="Kauserud H."/>
        </authorList>
    </citation>
    <scope>NUCLEOTIDE SEQUENCE</scope>
    <source>
        <strain evidence="2">CBHHK182m</strain>
    </source>
</reference>
<dbReference type="PROSITE" id="PS00028">
    <property type="entry name" value="ZINC_FINGER_C2H2_1"/>
    <property type="match status" value="1"/>
</dbReference>
<name>A0AAD7NLX7_9AGAR</name>
<evidence type="ECO:0000259" key="1">
    <source>
        <dbReference type="PROSITE" id="PS00028"/>
    </source>
</evidence>
<dbReference type="EMBL" id="JARKIB010000022">
    <property type="protein sequence ID" value="KAJ7767278.1"/>
    <property type="molecule type" value="Genomic_DNA"/>
</dbReference>
<dbReference type="AlphaFoldDB" id="A0AAD7NLX7"/>
<evidence type="ECO:0000313" key="2">
    <source>
        <dbReference type="EMBL" id="KAJ7767278.1"/>
    </source>
</evidence>
<feature type="domain" description="C2H2-type" evidence="1">
    <location>
        <begin position="5"/>
        <end position="26"/>
    </location>
</feature>
<evidence type="ECO:0000313" key="3">
    <source>
        <dbReference type="Proteomes" id="UP001215598"/>
    </source>
</evidence>
<organism evidence="2 3">
    <name type="scientific">Mycena metata</name>
    <dbReference type="NCBI Taxonomy" id="1033252"/>
    <lineage>
        <taxon>Eukaryota</taxon>
        <taxon>Fungi</taxon>
        <taxon>Dikarya</taxon>
        <taxon>Basidiomycota</taxon>
        <taxon>Agaricomycotina</taxon>
        <taxon>Agaricomycetes</taxon>
        <taxon>Agaricomycetidae</taxon>
        <taxon>Agaricales</taxon>
        <taxon>Marasmiineae</taxon>
        <taxon>Mycenaceae</taxon>
        <taxon>Mycena</taxon>
    </lineage>
</organism>
<proteinExistence type="predicted"/>
<accession>A0AAD7NLX7</accession>
<protein>
    <recommendedName>
        <fullName evidence="1">C2H2-type domain-containing protein</fullName>
    </recommendedName>
</protein>
<dbReference type="InterPro" id="IPR013087">
    <property type="entry name" value="Znf_C2H2_type"/>
</dbReference>
<gene>
    <name evidence="2" type="ORF">B0H16DRAFT_1453609</name>
</gene>
<dbReference type="Proteomes" id="UP001215598">
    <property type="component" value="Unassembled WGS sequence"/>
</dbReference>
<sequence length="287" mass="32435">MLIECTECQLPYYTYEDLEEHCEVTHPKLYRLQNRLDVRIAKRILNRHQKTYRCPCCYMPFPHPELRDSHIELGECDPEDDSDCEREPGLYGTLRRSSVDSIVNKLGSRPWTFNLPIFNLMVYALVAPSFGSAFLVTFPPYPSAHNPPICPRSEYRVGTQIIPSPHREPPGTLTDPEGAVRRRAPTEFLFVRIAIGVGAEVASHIARASSWTVSTVLDWLCNVASVPACTGDIWHTSAPVVALLGMIALPPRLALNWTDFSFNDRPNQKKRPSFYIVRHAALTSPGF</sequence>